<keyword evidence="2" id="KW-1185">Reference proteome</keyword>
<evidence type="ECO:0000313" key="1">
    <source>
        <dbReference type="EMBL" id="CAG8811398.1"/>
    </source>
</evidence>
<name>A0A9N9K4W7_9GLOM</name>
<organism evidence="1 2">
    <name type="scientific">Dentiscutata erythropus</name>
    <dbReference type="NCBI Taxonomy" id="1348616"/>
    <lineage>
        <taxon>Eukaryota</taxon>
        <taxon>Fungi</taxon>
        <taxon>Fungi incertae sedis</taxon>
        <taxon>Mucoromycota</taxon>
        <taxon>Glomeromycotina</taxon>
        <taxon>Glomeromycetes</taxon>
        <taxon>Diversisporales</taxon>
        <taxon>Gigasporaceae</taxon>
        <taxon>Dentiscutata</taxon>
    </lineage>
</organism>
<sequence>YQSLWFTTSIQSNQRIEALNTLLKTGVDHISSLCYLYEECQRLFNNQLQYSQLEEYQNSVPTRGLPIASQVIFPQIDSILIKFVTSHILSIQRQQMNELLLYHAVCLEVLEFSNNE</sequence>
<protein>
    <submittedName>
        <fullName evidence="1">22825_t:CDS:1</fullName>
    </submittedName>
</protein>
<feature type="non-terminal residue" evidence="1">
    <location>
        <position position="1"/>
    </location>
</feature>
<dbReference type="AlphaFoldDB" id="A0A9N9K4W7"/>
<reference evidence="1" key="1">
    <citation type="submission" date="2021-06" db="EMBL/GenBank/DDBJ databases">
        <authorList>
            <person name="Kallberg Y."/>
            <person name="Tangrot J."/>
            <person name="Rosling A."/>
        </authorList>
    </citation>
    <scope>NUCLEOTIDE SEQUENCE</scope>
    <source>
        <strain evidence="1">MA453B</strain>
    </source>
</reference>
<feature type="non-terminal residue" evidence="1">
    <location>
        <position position="116"/>
    </location>
</feature>
<accession>A0A9N9K4W7</accession>
<dbReference type="Proteomes" id="UP000789405">
    <property type="component" value="Unassembled WGS sequence"/>
</dbReference>
<proteinExistence type="predicted"/>
<dbReference type="EMBL" id="CAJVPY010047487">
    <property type="protein sequence ID" value="CAG8811398.1"/>
    <property type="molecule type" value="Genomic_DNA"/>
</dbReference>
<dbReference type="OrthoDB" id="2406606at2759"/>
<gene>
    <name evidence="1" type="ORF">DERYTH_LOCUS25458</name>
</gene>
<comment type="caution">
    <text evidence="1">The sequence shown here is derived from an EMBL/GenBank/DDBJ whole genome shotgun (WGS) entry which is preliminary data.</text>
</comment>
<evidence type="ECO:0000313" key="2">
    <source>
        <dbReference type="Proteomes" id="UP000789405"/>
    </source>
</evidence>